<keyword evidence="13" id="KW-0808">Transferase</keyword>
<feature type="compositionally biased region" description="Low complexity" evidence="16">
    <location>
        <begin position="329"/>
        <end position="341"/>
    </location>
</feature>
<evidence type="ECO:0000313" key="18">
    <source>
        <dbReference type="EMBL" id="CEO99109.1"/>
    </source>
</evidence>
<keyword evidence="13" id="KW-0239">DNA-directed DNA polymerase</keyword>
<dbReference type="GO" id="GO:0008233">
    <property type="term" value="F:peptidase activity"/>
    <property type="evidence" value="ECO:0007669"/>
    <property type="project" value="UniProtKB-KW"/>
</dbReference>
<evidence type="ECO:0000256" key="5">
    <source>
        <dbReference type="ARBA" id="ARBA00022723"/>
    </source>
</evidence>
<dbReference type="Gene3D" id="3.30.420.10">
    <property type="entry name" value="Ribonuclease H-like superfamily/Ribonuclease H"/>
    <property type="match status" value="1"/>
</dbReference>
<dbReference type="EMBL" id="CDSF01000090">
    <property type="protein sequence ID" value="CEO99109.1"/>
    <property type="molecule type" value="Genomic_DNA"/>
</dbReference>
<feature type="compositionally biased region" description="Polar residues" evidence="16">
    <location>
        <begin position="1109"/>
        <end position="1122"/>
    </location>
</feature>
<evidence type="ECO:0000313" key="19">
    <source>
        <dbReference type="Proteomes" id="UP000039324"/>
    </source>
</evidence>
<reference evidence="18 19" key="1">
    <citation type="submission" date="2015-02" db="EMBL/GenBank/DDBJ databases">
        <authorList>
            <person name="Chooi Y.-H."/>
        </authorList>
    </citation>
    <scope>NUCLEOTIDE SEQUENCE [LARGE SCALE GENOMIC DNA]</scope>
    <source>
        <strain evidence="18">E3</strain>
    </source>
</reference>
<gene>
    <name evidence="18" type="ORF">PBRA_001014</name>
</gene>
<dbReference type="GO" id="GO:0006310">
    <property type="term" value="P:DNA recombination"/>
    <property type="evidence" value="ECO:0007669"/>
    <property type="project" value="UniProtKB-KW"/>
</dbReference>
<dbReference type="GO" id="GO:0004519">
    <property type="term" value="F:endonuclease activity"/>
    <property type="evidence" value="ECO:0007669"/>
    <property type="project" value="UniProtKB-KW"/>
</dbReference>
<dbReference type="GO" id="GO:0046872">
    <property type="term" value="F:metal ion binding"/>
    <property type="evidence" value="ECO:0007669"/>
    <property type="project" value="UniProtKB-KW"/>
</dbReference>
<feature type="region of interest" description="Disordered" evidence="16">
    <location>
        <begin position="1108"/>
        <end position="1133"/>
    </location>
</feature>
<dbReference type="Proteomes" id="UP000039324">
    <property type="component" value="Unassembled WGS sequence"/>
</dbReference>
<protein>
    <recommendedName>
        <fullName evidence="17">Integrase catalytic domain-containing protein</fullName>
    </recommendedName>
</protein>
<dbReference type="Pfam" id="PF22936">
    <property type="entry name" value="Pol_BBD"/>
    <property type="match status" value="2"/>
</dbReference>
<feature type="compositionally biased region" description="Low complexity" evidence="16">
    <location>
        <begin position="682"/>
        <end position="703"/>
    </location>
</feature>
<evidence type="ECO:0000256" key="15">
    <source>
        <dbReference type="ARBA" id="ARBA00023172"/>
    </source>
</evidence>
<feature type="region of interest" description="Disordered" evidence="16">
    <location>
        <begin position="579"/>
        <end position="720"/>
    </location>
</feature>
<evidence type="ECO:0000256" key="11">
    <source>
        <dbReference type="ARBA" id="ARBA00022908"/>
    </source>
</evidence>
<feature type="compositionally biased region" description="Acidic residues" evidence="16">
    <location>
        <begin position="656"/>
        <end position="671"/>
    </location>
</feature>
<dbReference type="InterPro" id="IPR054722">
    <property type="entry name" value="PolX-like_BBD"/>
</dbReference>
<dbReference type="PANTHER" id="PTHR42648:SF11">
    <property type="entry name" value="TRANSPOSON TY4-P GAG-POL POLYPROTEIN"/>
    <property type="match status" value="1"/>
</dbReference>
<keyword evidence="3" id="KW-0645">Protease</keyword>
<comment type="function">
    <text evidence="1">The aspartyl protease (PR) mediates the proteolytic cleavages of the Gag and Gag-Pol polyproteins after assembly of the VLP.</text>
</comment>
<sequence>MAERQATPTPNADDDPLNHLTIDEIDIRLAEAEAKVARQEKIDRLRILQQQLARPPSCPPIPSVPMVAEAHTRSDAGRLPLPKFDGTPDSFTSWIQTAALWLRNRGYANVIGINEDGSPTATTGTTDDPALEAAAREILLVHMLDHKIASALSLFQAGSAAKCWRVLFQAYSPSSLASVVRAIRDLVTIQHTPGESVATYAARVQAAAHRVRATVPTEMLSLTDALVAVLILANASSDLDAVVAGLHNRALDTLPSVSEVVASLTSEEIRIRDVRDRQESFQTANRSSCNTSTRTRGPRRNESCVFHPGSKHTNGECSLQRHIWHRDNNNNNNSNTSSPTSHEYPSSGALPTDPASEPTRALSARHSIDASASSMGLLDSACSTTMTPLRQHLSRYRRVSGPEVELADLSRTTTSGRGVMSFGKDARAMSIDSLHVPRLGQALVSVGQLTRSGHKIVFDGATATIYSKDSWTAPTGQPVAISTRGQDNLYRIALSAPSTNNTQPTVPACSLIVSDIACRAAKVTAASPDLWHARTGHLGYGNLNILRNRCRGMKFDGPIPKRSDRCPCEACLLVKDDVSTDEDDDDAEDDPDYEDSASSNDSPNEAADPVVHDNAAEADVDPNAIEVPRPRRSSRRRQPPGEWWKAPEAANHDVSTDEDDDDAEDDPDYEDSASGSDSSNEAADPAVLDNAADADVDPNVIDVPRPRRSDRRRQPPGEWWKAPDVEQRIHYDQQHMPAARERRHALRDSVPAGVGNRYTVGDYVATVTSAAHAVRAEPLLAMAERQATPNTDDDPLCHLSLEEIDTRIAEAEATIARQEKIDRLRVLQQQLARPTSCPSTPAMPIIAEAHSRSDAGRLPMPKFDGTPDSFTSWVQTAALWFRNRGYADVIGINEDGSPNATTGTAHDPPLEAAAREILLVHMLDHKIASALSLFQAGSAAKCWRVLFQAYSPSSLASVVRAVRDLVTVQHMSGESVATYAARVQAAAHRVRSTVPTEMLSLTDALVAVLILANASSDFDAVVAGLHNRALDTLPSVSEVVGSLTSEEIRVQDVRDRHDAFQTANRSSCATSTRPRGPRRNESCVFHPGSKHTNGECTLQRHIWYRDSNAKSNTSSPTSNEYPTSGAHPIDPAPEPMRALSARHAIDVYANSVGLLDSACSTTMTPLRRHLSCYRQGTGPEVELADLSRTTTSGRGVTSFGMDVQATSIDSLHVPRLGQALVSVGQLTRSGHKIVFDGDTAKIYSGANWTAPVGQPVAVSQRGHDNLYRIPLSAPTSAPGTLHSARVCSLIASSVSCRVAKVTAAAPAVWHARTGHLGYGNLRILHKRCRGMKFDGPIPRPQDRCPCAACLLAKGNRSSFPPSTSRARRVGDLVHSDLSGRWPVVGVGGFEYYQTMLDDSSRYLSVYLLRRKSEALDVIKHYDARLRNQEGRGIRTFQTDGGGEYNSKACVLFYNESGILHRKS</sequence>
<keyword evidence="10" id="KW-0460">Magnesium</keyword>
<keyword evidence="19" id="KW-1185">Reference proteome</keyword>
<feature type="domain" description="Integrase catalytic" evidence="17">
    <location>
        <begin position="1356"/>
        <end position="1463"/>
    </location>
</feature>
<feature type="region of interest" description="Disordered" evidence="16">
    <location>
        <begin position="325"/>
        <end position="365"/>
    </location>
</feature>
<dbReference type="OrthoDB" id="413361at2759"/>
<keyword evidence="4" id="KW-0540">Nuclease</keyword>
<keyword evidence="7" id="KW-0255">Endonuclease</keyword>
<keyword evidence="6" id="KW-0547">Nucleotide-binding</keyword>
<dbReference type="STRING" id="37360.A0A0G4IVH6"/>
<evidence type="ECO:0000256" key="3">
    <source>
        <dbReference type="ARBA" id="ARBA00022670"/>
    </source>
</evidence>
<evidence type="ECO:0000256" key="6">
    <source>
        <dbReference type="ARBA" id="ARBA00022741"/>
    </source>
</evidence>
<accession>A0A0G4IVH6</accession>
<dbReference type="PANTHER" id="PTHR42648">
    <property type="entry name" value="TRANSPOSASE, PUTATIVE-RELATED"/>
    <property type="match status" value="1"/>
</dbReference>
<evidence type="ECO:0000256" key="14">
    <source>
        <dbReference type="ARBA" id="ARBA00023113"/>
    </source>
</evidence>
<dbReference type="GO" id="GO:0005524">
    <property type="term" value="F:ATP binding"/>
    <property type="evidence" value="ECO:0007669"/>
    <property type="project" value="UniProtKB-KW"/>
</dbReference>
<evidence type="ECO:0000256" key="12">
    <source>
        <dbReference type="ARBA" id="ARBA00022918"/>
    </source>
</evidence>
<dbReference type="InterPro" id="IPR036397">
    <property type="entry name" value="RNaseH_sf"/>
</dbReference>
<feature type="compositionally biased region" description="Polar residues" evidence="16">
    <location>
        <begin position="280"/>
        <end position="295"/>
    </location>
</feature>
<dbReference type="GO" id="GO:0003887">
    <property type="term" value="F:DNA-directed DNA polymerase activity"/>
    <property type="evidence" value="ECO:0007669"/>
    <property type="project" value="UniProtKB-KW"/>
</dbReference>
<feature type="region of interest" description="Disordered" evidence="16">
    <location>
        <begin position="1061"/>
        <end position="1086"/>
    </location>
</feature>
<dbReference type="SUPFAM" id="SSF53098">
    <property type="entry name" value="Ribonuclease H-like"/>
    <property type="match status" value="1"/>
</dbReference>
<dbReference type="InterPro" id="IPR001584">
    <property type="entry name" value="Integrase_cat-core"/>
</dbReference>
<dbReference type="InterPro" id="IPR012337">
    <property type="entry name" value="RNaseH-like_sf"/>
</dbReference>
<proteinExistence type="predicted"/>
<feature type="compositionally biased region" description="Acidic residues" evidence="16">
    <location>
        <begin position="579"/>
        <end position="595"/>
    </location>
</feature>
<keyword evidence="15" id="KW-0233">DNA recombination</keyword>
<keyword evidence="11" id="KW-0229">DNA integration</keyword>
<dbReference type="GO" id="GO:0003676">
    <property type="term" value="F:nucleic acid binding"/>
    <property type="evidence" value="ECO:0007669"/>
    <property type="project" value="InterPro"/>
</dbReference>
<keyword evidence="14" id="KW-0917">Virion maturation</keyword>
<evidence type="ECO:0000256" key="7">
    <source>
        <dbReference type="ARBA" id="ARBA00022759"/>
    </source>
</evidence>
<evidence type="ECO:0000256" key="9">
    <source>
        <dbReference type="ARBA" id="ARBA00022840"/>
    </source>
</evidence>
<keyword evidence="12" id="KW-0695">RNA-directed DNA polymerase</keyword>
<keyword evidence="8" id="KW-0378">Hydrolase</keyword>
<feature type="region of interest" description="Disordered" evidence="16">
    <location>
        <begin position="277"/>
        <end position="311"/>
    </location>
</feature>
<evidence type="ECO:0000256" key="2">
    <source>
        <dbReference type="ARBA" id="ARBA00022612"/>
    </source>
</evidence>
<name>A0A0G4IVH6_PLABS</name>
<dbReference type="PROSITE" id="PS50994">
    <property type="entry name" value="INTEGRASE"/>
    <property type="match status" value="1"/>
</dbReference>
<dbReference type="GO" id="GO:0003964">
    <property type="term" value="F:RNA-directed DNA polymerase activity"/>
    <property type="evidence" value="ECO:0007669"/>
    <property type="project" value="UniProtKB-KW"/>
</dbReference>
<evidence type="ECO:0000259" key="17">
    <source>
        <dbReference type="PROSITE" id="PS50994"/>
    </source>
</evidence>
<feature type="compositionally biased region" description="Basic and acidic residues" evidence="16">
    <location>
        <begin position="704"/>
        <end position="720"/>
    </location>
</feature>
<evidence type="ECO:0000256" key="1">
    <source>
        <dbReference type="ARBA" id="ARBA00002180"/>
    </source>
</evidence>
<keyword evidence="9" id="KW-0067">ATP-binding</keyword>
<feature type="compositionally biased region" description="Polar residues" evidence="16">
    <location>
        <begin position="1061"/>
        <end position="1073"/>
    </location>
</feature>
<feature type="non-terminal residue" evidence="18">
    <location>
        <position position="1463"/>
    </location>
</feature>
<keyword evidence="5" id="KW-0479">Metal-binding</keyword>
<keyword evidence="2" id="KW-1188">Viral release from host cell</keyword>
<dbReference type="GO" id="GO:0006508">
    <property type="term" value="P:proteolysis"/>
    <property type="evidence" value="ECO:0007669"/>
    <property type="project" value="UniProtKB-KW"/>
</dbReference>
<evidence type="ECO:0000256" key="16">
    <source>
        <dbReference type="SAM" id="MobiDB-lite"/>
    </source>
</evidence>
<evidence type="ECO:0000256" key="10">
    <source>
        <dbReference type="ARBA" id="ARBA00022842"/>
    </source>
</evidence>
<evidence type="ECO:0000256" key="13">
    <source>
        <dbReference type="ARBA" id="ARBA00022932"/>
    </source>
</evidence>
<evidence type="ECO:0000256" key="8">
    <source>
        <dbReference type="ARBA" id="ARBA00022801"/>
    </source>
</evidence>
<dbReference type="GO" id="GO:0015074">
    <property type="term" value="P:DNA integration"/>
    <property type="evidence" value="ECO:0007669"/>
    <property type="project" value="UniProtKB-KW"/>
</dbReference>
<keyword evidence="13" id="KW-0548">Nucleotidyltransferase</keyword>
<dbReference type="InterPro" id="IPR039537">
    <property type="entry name" value="Retrotran_Ty1/copia-like"/>
</dbReference>
<organism evidence="18 19">
    <name type="scientific">Plasmodiophora brassicae</name>
    <name type="common">Clubroot disease agent</name>
    <dbReference type="NCBI Taxonomy" id="37360"/>
    <lineage>
        <taxon>Eukaryota</taxon>
        <taxon>Sar</taxon>
        <taxon>Rhizaria</taxon>
        <taxon>Endomyxa</taxon>
        <taxon>Phytomyxea</taxon>
        <taxon>Plasmodiophorida</taxon>
        <taxon>Plasmodiophoridae</taxon>
        <taxon>Plasmodiophora</taxon>
    </lineage>
</organism>
<evidence type="ECO:0000256" key="4">
    <source>
        <dbReference type="ARBA" id="ARBA00022722"/>
    </source>
</evidence>
<dbReference type="Pfam" id="PF14223">
    <property type="entry name" value="Retrotran_gag_2"/>
    <property type="match status" value="1"/>
</dbReference>